<dbReference type="GO" id="GO:0046872">
    <property type="term" value="F:metal ion binding"/>
    <property type="evidence" value="ECO:0007669"/>
    <property type="project" value="UniProtKB-KW"/>
</dbReference>
<evidence type="ECO:0000256" key="4">
    <source>
        <dbReference type="ARBA" id="ARBA00022692"/>
    </source>
</evidence>
<keyword evidence="2 12" id="KW-1003">Cell membrane</keyword>
<evidence type="ECO:0000256" key="9">
    <source>
        <dbReference type="ARBA" id="ARBA00023303"/>
    </source>
</evidence>
<dbReference type="Proteomes" id="UP000010290">
    <property type="component" value="Chromosome"/>
</dbReference>
<feature type="transmembrane region" description="Helical" evidence="12">
    <location>
        <begin position="95"/>
        <end position="117"/>
    </location>
</feature>
<evidence type="ECO:0000256" key="8">
    <source>
        <dbReference type="ARBA" id="ARBA00023136"/>
    </source>
</evidence>
<evidence type="ECO:0000256" key="5">
    <source>
        <dbReference type="ARBA" id="ARBA00022989"/>
    </source>
</evidence>
<comment type="subcellular location">
    <subcellularLocation>
        <location evidence="1 12">Cell membrane</location>
        <topology evidence="1 12">Multi-pass membrane protein</topology>
    </subcellularLocation>
</comment>
<dbReference type="OrthoDB" id="9806299at2"/>
<accession>K8W0W7</accession>
<organism evidence="13 14">
    <name type="scientific">Providencia sneebia DSM 19967</name>
    <dbReference type="NCBI Taxonomy" id="1141660"/>
    <lineage>
        <taxon>Bacteria</taxon>
        <taxon>Pseudomonadati</taxon>
        <taxon>Pseudomonadota</taxon>
        <taxon>Gammaproteobacteria</taxon>
        <taxon>Enterobacterales</taxon>
        <taxon>Morganellaceae</taxon>
        <taxon>Providencia</taxon>
    </lineage>
</organism>
<comment type="activity regulation">
    <text evidence="12">Na(+) is not transported, but it plays an essential structural role and its presence is essential for fluoride channel function.</text>
</comment>
<dbReference type="AlphaFoldDB" id="K8W0W7"/>
<feature type="transmembrane region" description="Helical" evidence="12">
    <location>
        <begin position="62"/>
        <end position="83"/>
    </location>
</feature>
<keyword evidence="3" id="KW-0997">Cell inner membrane</keyword>
<evidence type="ECO:0000313" key="13">
    <source>
        <dbReference type="EMBL" id="EKT53441.1"/>
    </source>
</evidence>
<comment type="similarity">
    <text evidence="10 12">Belongs to the fluoride channel Fluc/FEX (TC 1.A.43) family.</text>
</comment>
<protein>
    <recommendedName>
        <fullName evidence="12">Fluoride-specific ion channel FluC</fullName>
    </recommendedName>
</protein>
<evidence type="ECO:0000256" key="7">
    <source>
        <dbReference type="ARBA" id="ARBA00023065"/>
    </source>
</evidence>
<comment type="catalytic activity">
    <reaction evidence="11">
        <text>fluoride(in) = fluoride(out)</text>
        <dbReference type="Rhea" id="RHEA:76159"/>
        <dbReference type="ChEBI" id="CHEBI:17051"/>
    </reaction>
    <physiologicalReaction direction="left-to-right" evidence="11">
        <dbReference type="Rhea" id="RHEA:76160"/>
    </physiologicalReaction>
</comment>
<feature type="transmembrane region" description="Helical" evidence="12">
    <location>
        <begin position="36"/>
        <end position="55"/>
    </location>
</feature>
<keyword evidence="12" id="KW-0479">Metal-binding</keyword>
<evidence type="ECO:0000256" key="11">
    <source>
        <dbReference type="ARBA" id="ARBA00035585"/>
    </source>
</evidence>
<name>K8W0W7_9GAMM</name>
<evidence type="ECO:0000256" key="1">
    <source>
        <dbReference type="ARBA" id="ARBA00004651"/>
    </source>
</evidence>
<keyword evidence="14" id="KW-1185">Reference proteome</keyword>
<keyword evidence="5 12" id="KW-1133">Transmembrane helix</keyword>
<dbReference type="HAMAP" id="MF_00454">
    <property type="entry name" value="FluC"/>
    <property type="match status" value="1"/>
</dbReference>
<dbReference type="InterPro" id="IPR003691">
    <property type="entry name" value="FluC"/>
</dbReference>
<keyword evidence="6 12" id="KW-0915">Sodium</keyword>
<dbReference type="PANTHER" id="PTHR28259:SF1">
    <property type="entry name" value="FLUORIDE EXPORT PROTEIN 1-RELATED"/>
    <property type="match status" value="1"/>
</dbReference>
<reference evidence="13 14" key="1">
    <citation type="journal article" date="2012" name="BMC Genomics">
        <title>Comparative genomics of bacteria in the genus Providencia isolated from wild Drosophila melanogaster.</title>
        <authorList>
            <person name="Galac M.R."/>
            <person name="Lazzaro B.P."/>
        </authorList>
    </citation>
    <scope>NUCLEOTIDE SEQUENCE [LARGE SCALE GENOMIC DNA]</scope>
    <source>
        <strain evidence="13 14">DSM 19967</strain>
    </source>
</reference>
<feature type="binding site" evidence="12">
    <location>
        <position position="73"/>
    </location>
    <ligand>
        <name>Na(+)</name>
        <dbReference type="ChEBI" id="CHEBI:29101"/>
        <note>structural</note>
    </ligand>
</feature>
<keyword evidence="12" id="KW-0813">Transport</keyword>
<dbReference type="Pfam" id="PF02537">
    <property type="entry name" value="CRCB"/>
    <property type="match status" value="1"/>
</dbReference>
<dbReference type="GO" id="GO:0005886">
    <property type="term" value="C:plasma membrane"/>
    <property type="evidence" value="ECO:0007669"/>
    <property type="project" value="UniProtKB-SubCell"/>
</dbReference>
<sequence>MKIAILVFIGGAIGAICRDLLMIFTPELSSKFPLDIFLANIIASFLVGIIGALLVSKKISQASNAFLATGIMGGLSTFSSFVYGAVELTNNTGGIWVSLFYLVSSIIIGFVLVFIGYQLGTKIKMNVSA</sequence>
<dbReference type="GO" id="GO:0062054">
    <property type="term" value="F:fluoride channel activity"/>
    <property type="evidence" value="ECO:0007669"/>
    <property type="project" value="UniProtKB-UniRule"/>
</dbReference>
<evidence type="ECO:0000256" key="12">
    <source>
        <dbReference type="HAMAP-Rule" id="MF_00454"/>
    </source>
</evidence>
<dbReference type="RefSeq" id="WP_008916646.1">
    <property type="nucleotide sequence ID" value="NZ_CM001773.1"/>
</dbReference>
<gene>
    <name evidence="13" type="primary">ccrB</name>
    <name evidence="12" type="synonym">crcB</name>
    <name evidence="12" type="synonym">fluC</name>
    <name evidence="13" type="ORF">OO7_14524</name>
</gene>
<dbReference type="PATRIC" id="fig|1141660.3.peg.2903"/>
<dbReference type="PANTHER" id="PTHR28259">
    <property type="entry name" value="FLUORIDE EXPORT PROTEIN 1-RELATED"/>
    <property type="match status" value="1"/>
</dbReference>
<keyword evidence="7 12" id="KW-0406">Ion transport</keyword>
<evidence type="ECO:0000313" key="14">
    <source>
        <dbReference type="Proteomes" id="UP000010290"/>
    </source>
</evidence>
<comment type="function">
    <text evidence="12">Fluoride-specific ion channel. Important for reducing fluoride concentration in the cell, thus reducing its toxicity.</text>
</comment>
<keyword evidence="8 12" id="KW-0472">Membrane</keyword>
<dbReference type="GO" id="GO:0140114">
    <property type="term" value="P:cellular detoxification of fluoride"/>
    <property type="evidence" value="ECO:0007669"/>
    <property type="project" value="UniProtKB-UniRule"/>
</dbReference>
<keyword evidence="9 12" id="KW-0407">Ion channel</keyword>
<comment type="caution">
    <text evidence="13">The sequence shown here is derived from an EMBL/GenBank/DDBJ whole genome shotgun (WGS) entry which is preliminary data.</text>
</comment>
<evidence type="ECO:0000256" key="10">
    <source>
        <dbReference type="ARBA" id="ARBA00035120"/>
    </source>
</evidence>
<dbReference type="HOGENOM" id="CLU_114342_1_2_6"/>
<keyword evidence="4 12" id="KW-0812">Transmembrane</keyword>
<evidence type="ECO:0000256" key="2">
    <source>
        <dbReference type="ARBA" id="ARBA00022475"/>
    </source>
</evidence>
<dbReference type="EMBL" id="AKKN01000013">
    <property type="protein sequence ID" value="EKT53441.1"/>
    <property type="molecule type" value="Genomic_DNA"/>
</dbReference>
<feature type="binding site" evidence="12">
    <location>
        <position position="76"/>
    </location>
    <ligand>
        <name>Na(+)</name>
        <dbReference type="ChEBI" id="CHEBI:29101"/>
        <note>structural</note>
    </ligand>
</feature>
<evidence type="ECO:0000256" key="3">
    <source>
        <dbReference type="ARBA" id="ARBA00022519"/>
    </source>
</evidence>
<evidence type="ECO:0000256" key="6">
    <source>
        <dbReference type="ARBA" id="ARBA00023053"/>
    </source>
</evidence>
<proteinExistence type="inferred from homology"/>